<proteinExistence type="predicted"/>
<gene>
    <name evidence="1" type="ORF">F2Q70_00029634</name>
</gene>
<accession>A0A8S9FES8</accession>
<comment type="caution">
    <text evidence="1">The sequence shown here is derived from an EMBL/GenBank/DDBJ whole genome shotgun (WGS) entry which is preliminary data.</text>
</comment>
<reference evidence="1" key="1">
    <citation type="submission" date="2019-12" db="EMBL/GenBank/DDBJ databases">
        <title>Genome sequencing and annotation of Brassica cretica.</title>
        <authorList>
            <person name="Studholme D.J."/>
            <person name="Sarris P.F."/>
        </authorList>
    </citation>
    <scope>NUCLEOTIDE SEQUENCE</scope>
    <source>
        <strain evidence="1">PFS-102/07</strain>
        <tissue evidence="1">Leaf</tissue>
    </source>
</reference>
<sequence>MVSINTKRQTSTDGVIRALADTSCPASIDTFYGVCCIVLDSENHDSRGVCSSTPSSTTTLPCHHGRHRSATTICHRSTPDVRQRSIRVLQRRSTPAFHLPSAVT</sequence>
<dbReference type="AlphaFoldDB" id="A0A8S9FES8"/>
<evidence type="ECO:0000313" key="1">
    <source>
        <dbReference type="EMBL" id="KAF2532183.1"/>
    </source>
</evidence>
<dbReference type="EMBL" id="QGKY02002305">
    <property type="protein sequence ID" value="KAF2532183.1"/>
    <property type="molecule type" value="Genomic_DNA"/>
</dbReference>
<organism evidence="1">
    <name type="scientific">Brassica cretica</name>
    <name type="common">Mustard</name>
    <dbReference type="NCBI Taxonomy" id="69181"/>
    <lineage>
        <taxon>Eukaryota</taxon>
        <taxon>Viridiplantae</taxon>
        <taxon>Streptophyta</taxon>
        <taxon>Embryophyta</taxon>
        <taxon>Tracheophyta</taxon>
        <taxon>Spermatophyta</taxon>
        <taxon>Magnoliopsida</taxon>
        <taxon>eudicotyledons</taxon>
        <taxon>Gunneridae</taxon>
        <taxon>Pentapetalae</taxon>
        <taxon>rosids</taxon>
        <taxon>malvids</taxon>
        <taxon>Brassicales</taxon>
        <taxon>Brassicaceae</taxon>
        <taxon>Brassiceae</taxon>
        <taxon>Brassica</taxon>
    </lineage>
</organism>
<name>A0A8S9FES8_BRACR</name>
<protein>
    <submittedName>
        <fullName evidence="1">Uncharacterized protein</fullName>
    </submittedName>
</protein>